<dbReference type="InterPro" id="IPR050482">
    <property type="entry name" value="Sensor_HK_TwoCompSys"/>
</dbReference>
<keyword evidence="16" id="KW-0411">Iron-sulfur</keyword>
<accession>A0A3D9MXI3</accession>
<dbReference type="PROSITE" id="PS50005">
    <property type="entry name" value="TPR"/>
    <property type="match status" value="3"/>
</dbReference>
<evidence type="ECO:0000256" key="11">
    <source>
        <dbReference type="ARBA" id="ARBA00022741"/>
    </source>
</evidence>
<dbReference type="GO" id="GO:0046872">
    <property type="term" value="F:metal ion binding"/>
    <property type="evidence" value="ECO:0007669"/>
    <property type="project" value="UniProtKB-KW"/>
</dbReference>
<sequence length="622" mass="70994">MEVKYMTTNFTIILCFILLPLLCFSQKQQDSLFVIWENTKLADTTRASAYREFIYKNYFESKTDSAYAMALRLMDFTESHQLKKHKADALILLGEIEHTFGDNTTASKHFGLSLKLYEELNDKRGQAKAINGLGVSYRKVFNLDEAKAYYERSLALSKEINDTILISQSLVNIGNIYNWRYKSDKALDYYQESLKLSKAIKNKRNEALALINISDSYIQKKDYKRAKETIDKAIEIGDSMGNINTLAHAYRTLCSSYFKQKDYDKIIITANKLLDYGQKLSSNEMIDGAYFFLFEAYKGKREFDLTIKYQNLRQDTKTTIDDISAVRILEKIKIDNHRTKDSLIHINETLKTRITHQNEKANLFLAWGVSLAVLSIIAFLVYRNIKQKQYKAEQERQDEIDEKEKILKDLELSTIDAMIEGQEKERHRLAADLHDSVGATLAAAKLQFDYFVKHQNDVEDSEELTKKISTLLENAYVEIRAMAHLKNSGVIAKNGLLPAVEKLAKNASGINGLEFEVQSFGLEQRLDNSLEISIFRIIQELVTNIIKHAKATQGVIHITNHSDNLNIMVEDNGVGFNPKQLSKTKPGMGITSIDKRVESLDGKFTIESEISKGTTVIIDLPL</sequence>
<feature type="transmembrane region" description="Helical" evidence="20">
    <location>
        <begin position="363"/>
        <end position="382"/>
    </location>
</feature>
<dbReference type="EC" id="2.7.13.3" evidence="4"/>
<comment type="cofactor">
    <cofactor evidence="2">
        <name>[4Fe-4S] cluster</name>
        <dbReference type="ChEBI" id="CHEBI:49883"/>
    </cofactor>
</comment>
<dbReference type="InterPro" id="IPR036890">
    <property type="entry name" value="HATPase_C_sf"/>
</dbReference>
<evidence type="ECO:0000256" key="5">
    <source>
        <dbReference type="ARBA" id="ARBA00017322"/>
    </source>
</evidence>
<comment type="subcellular location">
    <subcellularLocation>
        <location evidence="3">Cytoplasm</location>
    </subcellularLocation>
</comment>
<evidence type="ECO:0000256" key="4">
    <source>
        <dbReference type="ARBA" id="ARBA00012438"/>
    </source>
</evidence>
<keyword evidence="8" id="KW-0597">Phosphoprotein</keyword>
<feature type="repeat" description="TPR" evidence="19">
    <location>
        <begin position="127"/>
        <end position="160"/>
    </location>
</feature>
<evidence type="ECO:0000256" key="18">
    <source>
        <dbReference type="ARBA" id="ARBA00030800"/>
    </source>
</evidence>
<evidence type="ECO:0000256" key="14">
    <source>
        <dbReference type="ARBA" id="ARBA00023004"/>
    </source>
</evidence>
<keyword evidence="6" id="KW-0004">4Fe-4S</keyword>
<evidence type="ECO:0000256" key="15">
    <source>
        <dbReference type="ARBA" id="ARBA00023012"/>
    </source>
</evidence>
<evidence type="ECO:0000256" key="13">
    <source>
        <dbReference type="ARBA" id="ARBA00022840"/>
    </source>
</evidence>
<dbReference type="InterPro" id="IPR011990">
    <property type="entry name" value="TPR-like_helical_dom_sf"/>
</dbReference>
<evidence type="ECO:0000256" key="19">
    <source>
        <dbReference type="PROSITE-ProRule" id="PRU00339"/>
    </source>
</evidence>
<keyword evidence="23" id="KW-1185">Reference proteome</keyword>
<reference evidence="22 23" key="1">
    <citation type="submission" date="2018-07" db="EMBL/GenBank/DDBJ databases">
        <title>Genomic Encyclopedia of Type Strains, Phase III (KMG-III): the genomes of soil and plant-associated and newly described type strains.</title>
        <authorList>
            <person name="Whitman W."/>
        </authorList>
    </citation>
    <scope>NUCLEOTIDE SEQUENCE [LARGE SCALE GENOMIC DNA]</scope>
    <source>
        <strain evidence="22 23">CECT 7948</strain>
    </source>
</reference>
<organism evidence="22 23">
    <name type="scientific">Winogradskyella pacifica</name>
    <dbReference type="NCBI Taxonomy" id="664642"/>
    <lineage>
        <taxon>Bacteria</taxon>
        <taxon>Pseudomonadati</taxon>
        <taxon>Bacteroidota</taxon>
        <taxon>Flavobacteriia</taxon>
        <taxon>Flavobacteriales</taxon>
        <taxon>Flavobacteriaceae</taxon>
        <taxon>Winogradskyella</taxon>
    </lineage>
</organism>
<dbReference type="Gene3D" id="1.20.5.1930">
    <property type="match status" value="1"/>
</dbReference>
<dbReference type="RefSeq" id="WP_115809038.1">
    <property type="nucleotide sequence ID" value="NZ_QREI01000003.1"/>
</dbReference>
<keyword evidence="10" id="KW-0479">Metal-binding</keyword>
<comment type="catalytic activity">
    <reaction evidence="1">
        <text>ATP + protein L-histidine = ADP + protein N-phospho-L-histidine.</text>
        <dbReference type="EC" id="2.7.13.3"/>
    </reaction>
</comment>
<name>A0A3D9MXI3_9FLAO</name>
<evidence type="ECO:0000256" key="3">
    <source>
        <dbReference type="ARBA" id="ARBA00004496"/>
    </source>
</evidence>
<dbReference type="GO" id="GO:0046983">
    <property type="term" value="F:protein dimerization activity"/>
    <property type="evidence" value="ECO:0007669"/>
    <property type="project" value="InterPro"/>
</dbReference>
<dbReference type="Pfam" id="PF13424">
    <property type="entry name" value="TPR_12"/>
    <property type="match status" value="2"/>
</dbReference>
<dbReference type="GO" id="GO:0005737">
    <property type="term" value="C:cytoplasm"/>
    <property type="evidence" value="ECO:0007669"/>
    <property type="project" value="UniProtKB-SubCell"/>
</dbReference>
<keyword evidence="20" id="KW-0812">Transmembrane</keyword>
<keyword evidence="14" id="KW-0408">Iron</keyword>
<proteinExistence type="predicted"/>
<evidence type="ECO:0000256" key="12">
    <source>
        <dbReference type="ARBA" id="ARBA00022777"/>
    </source>
</evidence>
<keyword evidence="12" id="KW-0418">Kinase</keyword>
<dbReference type="GO" id="GO:0016020">
    <property type="term" value="C:membrane"/>
    <property type="evidence" value="ECO:0007669"/>
    <property type="project" value="InterPro"/>
</dbReference>
<feature type="domain" description="Histidine kinase" evidence="21">
    <location>
        <begin position="534"/>
        <end position="622"/>
    </location>
</feature>
<dbReference type="PROSITE" id="PS50109">
    <property type="entry name" value="HIS_KIN"/>
    <property type="match status" value="1"/>
</dbReference>
<dbReference type="InterPro" id="IPR019734">
    <property type="entry name" value="TPR_rpt"/>
</dbReference>
<dbReference type="PANTHER" id="PTHR24421">
    <property type="entry name" value="NITRATE/NITRITE SENSOR PROTEIN NARX-RELATED"/>
    <property type="match status" value="1"/>
</dbReference>
<dbReference type="Pfam" id="PF07730">
    <property type="entry name" value="HisKA_3"/>
    <property type="match status" value="1"/>
</dbReference>
<dbReference type="EMBL" id="QREI01000003">
    <property type="protein sequence ID" value="REE24750.1"/>
    <property type="molecule type" value="Genomic_DNA"/>
</dbReference>
<dbReference type="Pfam" id="PF02518">
    <property type="entry name" value="HATPase_c"/>
    <property type="match status" value="1"/>
</dbReference>
<evidence type="ECO:0000256" key="7">
    <source>
        <dbReference type="ARBA" id="ARBA00022490"/>
    </source>
</evidence>
<protein>
    <recommendedName>
        <fullName evidence="5">Oxygen sensor histidine kinase NreB</fullName>
        <ecNumber evidence="4">2.7.13.3</ecNumber>
    </recommendedName>
    <alternativeName>
        <fullName evidence="18">Nitrogen regulation protein B</fullName>
    </alternativeName>
</protein>
<keyword evidence="20" id="KW-0472">Membrane</keyword>
<dbReference type="PRINTS" id="PR00344">
    <property type="entry name" value="BCTRLSENSOR"/>
</dbReference>
<dbReference type="GO" id="GO:0000155">
    <property type="term" value="F:phosphorelay sensor kinase activity"/>
    <property type="evidence" value="ECO:0007669"/>
    <property type="project" value="InterPro"/>
</dbReference>
<keyword evidence="9" id="KW-0808">Transferase</keyword>
<comment type="caution">
    <text evidence="22">The sequence shown here is derived from an EMBL/GenBank/DDBJ whole genome shotgun (WGS) entry which is preliminary data.</text>
</comment>
<evidence type="ECO:0000259" key="21">
    <source>
        <dbReference type="PROSITE" id="PS50109"/>
    </source>
</evidence>
<dbReference type="InterPro" id="IPR011712">
    <property type="entry name" value="Sig_transdc_His_kin_sub3_dim/P"/>
</dbReference>
<evidence type="ECO:0000256" key="6">
    <source>
        <dbReference type="ARBA" id="ARBA00022485"/>
    </source>
</evidence>
<dbReference type="OrthoDB" id="9760839at2"/>
<dbReference type="SUPFAM" id="SSF55874">
    <property type="entry name" value="ATPase domain of HSP90 chaperone/DNA topoisomerase II/histidine kinase"/>
    <property type="match status" value="1"/>
</dbReference>
<dbReference type="Gene3D" id="1.25.40.10">
    <property type="entry name" value="Tetratricopeptide repeat domain"/>
    <property type="match status" value="1"/>
</dbReference>
<evidence type="ECO:0000256" key="16">
    <source>
        <dbReference type="ARBA" id="ARBA00023014"/>
    </source>
</evidence>
<evidence type="ECO:0000256" key="10">
    <source>
        <dbReference type="ARBA" id="ARBA00022723"/>
    </source>
</evidence>
<evidence type="ECO:0000256" key="8">
    <source>
        <dbReference type="ARBA" id="ARBA00022553"/>
    </source>
</evidence>
<comment type="function">
    <text evidence="17">Member of the two-component regulatory system NreB/NreC involved in the control of dissimilatory nitrate/nitrite reduction in response to oxygen. NreB functions as a direct oxygen sensor histidine kinase which is autophosphorylated, in the absence of oxygen, probably at the conserved histidine residue, and transfers its phosphate group probably to a conserved aspartate residue of NreC. NreB/NreC activates the expression of the nitrate (narGHJI) and nitrite (nir) reductase operons, as well as the putative nitrate transporter gene narT.</text>
</comment>
<dbReference type="GO" id="GO:0005524">
    <property type="term" value="F:ATP binding"/>
    <property type="evidence" value="ECO:0007669"/>
    <property type="project" value="UniProtKB-KW"/>
</dbReference>
<keyword evidence="19" id="KW-0802">TPR repeat</keyword>
<keyword evidence="7" id="KW-0963">Cytoplasm</keyword>
<evidence type="ECO:0000256" key="2">
    <source>
        <dbReference type="ARBA" id="ARBA00001966"/>
    </source>
</evidence>
<keyword evidence="20" id="KW-1133">Transmembrane helix</keyword>
<dbReference type="Gene3D" id="3.30.565.10">
    <property type="entry name" value="Histidine kinase-like ATPase, C-terminal domain"/>
    <property type="match status" value="1"/>
</dbReference>
<feature type="repeat" description="TPR" evidence="19">
    <location>
        <begin position="207"/>
        <end position="240"/>
    </location>
</feature>
<dbReference type="SMART" id="SM00028">
    <property type="entry name" value="TPR"/>
    <property type="match status" value="4"/>
</dbReference>
<dbReference type="PANTHER" id="PTHR24421:SF10">
    <property type="entry name" value="NITRATE_NITRITE SENSOR PROTEIN NARQ"/>
    <property type="match status" value="1"/>
</dbReference>
<dbReference type="AlphaFoldDB" id="A0A3D9MXI3"/>
<evidence type="ECO:0000256" key="17">
    <source>
        <dbReference type="ARBA" id="ARBA00024827"/>
    </source>
</evidence>
<evidence type="ECO:0000313" key="23">
    <source>
        <dbReference type="Proteomes" id="UP000256919"/>
    </source>
</evidence>
<keyword evidence="15" id="KW-0902">Two-component regulatory system</keyword>
<evidence type="ECO:0000256" key="9">
    <source>
        <dbReference type="ARBA" id="ARBA00022679"/>
    </source>
</evidence>
<keyword evidence="11" id="KW-0547">Nucleotide-binding</keyword>
<evidence type="ECO:0000313" key="22">
    <source>
        <dbReference type="EMBL" id="REE24750.1"/>
    </source>
</evidence>
<dbReference type="GO" id="GO:0051539">
    <property type="term" value="F:4 iron, 4 sulfur cluster binding"/>
    <property type="evidence" value="ECO:0007669"/>
    <property type="project" value="UniProtKB-KW"/>
</dbReference>
<evidence type="ECO:0000256" key="20">
    <source>
        <dbReference type="SAM" id="Phobius"/>
    </source>
</evidence>
<dbReference type="InterPro" id="IPR004358">
    <property type="entry name" value="Sig_transdc_His_kin-like_C"/>
</dbReference>
<dbReference type="SMART" id="SM00387">
    <property type="entry name" value="HATPase_c"/>
    <property type="match status" value="1"/>
</dbReference>
<dbReference type="Proteomes" id="UP000256919">
    <property type="component" value="Unassembled WGS sequence"/>
</dbReference>
<gene>
    <name evidence="22" type="ORF">DFQ09_10356</name>
</gene>
<evidence type="ECO:0000256" key="1">
    <source>
        <dbReference type="ARBA" id="ARBA00000085"/>
    </source>
</evidence>
<dbReference type="InterPro" id="IPR003594">
    <property type="entry name" value="HATPase_dom"/>
</dbReference>
<dbReference type="SUPFAM" id="SSF48452">
    <property type="entry name" value="TPR-like"/>
    <property type="match status" value="1"/>
</dbReference>
<keyword evidence="13" id="KW-0067">ATP-binding</keyword>
<feature type="repeat" description="TPR" evidence="19">
    <location>
        <begin position="167"/>
        <end position="200"/>
    </location>
</feature>
<dbReference type="InterPro" id="IPR005467">
    <property type="entry name" value="His_kinase_dom"/>
</dbReference>
<dbReference type="CDD" id="cd16917">
    <property type="entry name" value="HATPase_UhpB-NarQ-NarX-like"/>
    <property type="match status" value="1"/>
</dbReference>